<dbReference type="FunFam" id="3.40.50.1000:FF:000083">
    <property type="entry name" value="Sodium/potassium-transporting ATPase subunit alpha"/>
    <property type="match status" value="1"/>
</dbReference>
<evidence type="ECO:0000259" key="14">
    <source>
        <dbReference type="SMART" id="SM00831"/>
    </source>
</evidence>
<dbReference type="InterPro" id="IPR008250">
    <property type="entry name" value="ATPase_P-typ_transduc_dom_A_sf"/>
</dbReference>
<gene>
    <name evidence="15" type="ORF">ATJ97_2010</name>
</gene>
<keyword evidence="8" id="KW-0460">Magnesium</keyword>
<dbReference type="NCBIfam" id="TIGR01494">
    <property type="entry name" value="ATPase_P-type"/>
    <property type="match status" value="2"/>
</dbReference>
<dbReference type="Proteomes" id="UP000222106">
    <property type="component" value="Unassembled WGS sequence"/>
</dbReference>
<dbReference type="SFLD" id="SFLDG00002">
    <property type="entry name" value="C1.7:_P-type_atpase_like"/>
    <property type="match status" value="1"/>
</dbReference>
<name>A0A2A9EKM7_9MICO</name>
<dbReference type="Gene3D" id="3.40.1110.10">
    <property type="entry name" value="Calcium-transporting ATPase, cytoplasmic domain N"/>
    <property type="match status" value="1"/>
</dbReference>
<evidence type="ECO:0000256" key="7">
    <source>
        <dbReference type="ARBA" id="ARBA00022840"/>
    </source>
</evidence>
<dbReference type="SUPFAM" id="SSF81660">
    <property type="entry name" value="Metal cation-transporting ATPase, ATP-binding domain N"/>
    <property type="match status" value="1"/>
</dbReference>
<reference evidence="15 16" key="1">
    <citation type="submission" date="2017-10" db="EMBL/GenBank/DDBJ databases">
        <title>Sequencing the genomes of 1000 actinobacteria strains.</title>
        <authorList>
            <person name="Klenk H.-P."/>
        </authorList>
    </citation>
    <scope>NUCLEOTIDE SEQUENCE [LARGE SCALE GENOMIC DNA]</scope>
    <source>
        <strain evidence="15 16">DSM 21838</strain>
    </source>
</reference>
<keyword evidence="6" id="KW-0547">Nucleotide-binding</keyword>
<evidence type="ECO:0000256" key="8">
    <source>
        <dbReference type="ARBA" id="ARBA00022842"/>
    </source>
</evidence>
<evidence type="ECO:0000256" key="5">
    <source>
        <dbReference type="ARBA" id="ARBA00022692"/>
    </source>
</evidence>
<dbReference type="InterPro" id="IPR018303">
    <property type="entry name" value="ATPase_P-typ_P_site"/>
</dbReference>
<feature type="transmembrane region" description="Helical" evidence="13">
    <location>
        <begin position="862"/>
        <end position="885"/>
    </location>
</feature>
<feature type="transmembrane region" description="Helical" evidence="13">
    <location>
        <begin position="82"/>
        <end position="102"/>
    </location>
</feature>
<dbReference type="Pfam" id="PF13246">
    <property type="entry name" value="Cation_ATPase"/>
    <property type="match status" value="1"/>
</dbReference>
<dbReference type="Pfam" id="PF00690">
    <property type="entry name" value="Cation_ATPase_N"/>
    <property type="match status" value="1"/>
</dbReference>
<dbReference type="InterPro" id="IPR059000">
    <property type="entry name" value="ATPase_P-type_domA"/>
</dbReference>
<keyword evidence="11 13" id="KW-0472">Membrane</keyword>
<evidence type="ECO:0000256" key="10">
    <source>
        <dbReference type="ARBA" id="ARBA00022989"/>
    </source>
</evidence>
<dbReference type="Gene3D" id="2.70.150.10">
    <property type="entry name" value="Calcium-transporting ATPase, cytoplasmic transduction domain A"/>
    <property type="match status" value="1"/>
</dbReference>
<dbReference type="InterPro" id="IPR001757">
    <property type="entry name" value="P_typ_ATPase"/>
</dbReference>
<dbReference type="SUPFAM" id="SSF81665">
    <property type="entry name" value="Calcium ATPase, transmembrane domain M"/>
    <property type="match status" value="1"/>
</dbReference>
<evidence type="ECO:0000256" key="11">
    <source>
        <dbReference type="ARBA" id="ARBA00023136"/>
    </source>
</evidence>
<evidence type="ECO:0000256" key="6">
    <source>
        <dbReference type="ARBA" id="ARBA00022741"/>
    </source>
</evidence>
<feature type="transmembrane region" description="Helical" evidence="13">
    <location>
        <begin position="271"/>
        <end position="293"/>
    </location>
</feature>
<feature type="transmembrane region" description="Helical" evidence="13">
    <location>
        <begin position="313"/>
        <end position="330"/>
    </location>
</feature>
<dbReference type="InterPro" id="IPR050510">
    <property type="entry name" value="Cation_transp_ATPase_P-type"/>
</dbReference>
<protein>
    <submittedName>
        <fullName evidence="15">Calcium-translocating P-type ATPase</fullName>
    </submittedName>
</protein>
<dbReference type="SUPFAM" id="SSF81653">
    <property type="entry name" value="Calcium ATPase, transduction domain A"/>
    <property type="match status" value="1"/>
</dbReference>
<evidence type="ECO:0000256" key="2">
    <source>
        <dbReference type="ARBA" id="ARBA00005675"/>
    </source>
</evidence>
<keyword evidence="3" id="KW-1003">Cell membrane</keyword>
<dbReference type="PROSITE" id="PS00154">
    <property type="entry name" value="ATPASE_E1_E2"/>
    <property type="match status" value="1"/>
</dbReference>
<feature type="domain" description="Cation-transporting P-type ATPase N-terminal" evidence="14">
    <location>
        <begin position="35"/>
        <end position="106"/>
    </location>
</feature>
<keyword evidence="10 13" id="KW-1133">Transmembrane helix</keyword>
<dbReference type="InterPro" id="IPR044492">
    <property type="entry name" value="P_typ_ATPase_HD_dom"/>
</dbReference>
<keyword evidence="9" id="KW-1278">Translocase</keyword>
<proteinExistence type="inferred from homology"/>
<evidence type="ECO:0000313" key="16">
    <source>
        <dbReference type="Proteomes" id="UP000222106"/>
    </source>
</evidence>
<keyword evidence="4" id="KW-0597">Phosphoprotein</keyword>
<evidence type="ECO:0000256" key="9">
    <source>
        <dbReference type="ARBA" id="ARBA00022967"/>
    </source>
</evidence>
<dbReference type="Pfam" id="PF00689">
    <property type="entry name" value="Cation_ATPase_C"/>
    <property type="match status" value="1"/>
</dbReference>
<dbReference type="EMBL" id="PDJI01000004">
    <property type="protein sequence ID" value="PFG39504.1"/>
    <property type="molecule type" value="Genomic_DNA"/>
</dbReference>
<keyword evidence="7" id="KW-0067">ATP-binding</keyword>
<dbReference type="InterPro" id="IPR036412">
    <property type="entry name" value="HAD-like_sf"/>
</dbReference>
<dbReference type="InterPro" id="IPR023299">
    <property type="entry name" value="ATPase_P-typ_cyto_dom_N"/>
</dbReference>
<comment type="subcellular location">
    <subcellularLocation>
        <location evidence="1">Cell membrane</location>
        <topology evidence="1">Multi-pass membrane protein</topology>
    </subcellularLocation>
</comment>
<dbReference type="GO" id="GO:0005886">
    <property type="term" value="C:plasma membrane"/>
    <property type="evidence" value="ECO:0007669"/>
    <property type="project" value="UniProtKB-SubCell"/>
</dbReference>
<evidence type="ECO:0000313" key="15">
    <source>
        <dbReference type="EMBL" id="PFG39504.1"/>
    </source>
</evidence>
<dbReference type="FunFam" id="2.70.150.10:FF:000160">
    <property type="entry name" value="Sarcoplasmic/endoplasmic reticulum calcium ATPase 1"/>
    <property type="match status" value="1"/>
</dbReference>
<accession>A0A2A9EKM7</accession>
<keyword evidence="16" id="KW-1185">Reference proteome</keyword>
<feature type="transmembrane region" description="Helical" evidence="13">
    <location>
        <begin position="897"/>
        <end position="915"/>
    </location>
</feature>
<dbReference type="Gene3D" id="3.40.50.1000">
    <property type="entry name" value="HAD superfamily/HAD-like"/>
    <property type="match status" value="1"/>
</dbReference>
<dbReference type="SFLD" id="SFLDF00027">
    <property type="entry name" value="p-type_atpase"/>
    <property type="match status" value="1"/>
</dbReference>
<dbReference type="InterPro" id="IPR006068">
    <property type="entry name" value="ATPase_P-typ_cation-transptr_C"/>
</dbReference>
<organism evidence="15 16">
    <name type="scientific">Georgenia soli</name>
    <dbReference type="NCBI Taxonomy" id="638953"/>
    <lineage>
        <taxon>Bacteria</taxon>
        <taxon>Bacillati</taxon>
        <taxon>Actinomycetota</taxon>
        <taxon>Actinomycetes</taxon>
        <taxon>Micrococcales</taxon>
        <taxon>Bogoriellaceae</taxon>
        <taxon>Georgenia</taxon>
    </lineage>
</organism>
<evidence type="ECO:0000256" key="13">
    <source>
        <dbReference type="SAM" id="Phobius"/>
    </source>
</evidence>
<comment type="caution">
    <text evidence="15">The sequence shown here is derived from an EMBL/GenBank/DDBJ whole genome shotgun (WGS) entry which is preliminary data.</text>
</comment>
<sequence>MQMDGPDSTRTAPSAGLAEGLIDETAGITRAHVDPEAALHRLLRDLRSSRQGLSDREAARRLAVVGPNTLQRRGGRLWPRQLLDQLVHPLAVVLWGAAVLAWVSGTGALAAAIVAVVAVNALFAFAQERHAERAVEALSGYLPAQATAVREGERRHVEARALVPGDVIVVAEGDAVSADVRIMSGSVEMDLSALTGESRQVLRSPVGGEHGPLLEAQDLLFSGTTCTGGEATAVVFATGMSTELGRIAALSQRVRHDPSPLELQVKRVARVIAVVAVVMGAAFIPLGTLLAGLPVPDTLNFAIGLLVANVPEGLLPTITLALAVGVRALARGGAVVKRLSAVETLGSTSVICTDKTGTLTLNRMRVVRCWTGPGEWTDGAGTEGDRTDAGQVVRRLARAAATCSNATLGGDGREEAGDPTEIALLRAAARVGVPVGGGHDSRLLQLHFDPALRRMSTVDRAPAGLYVATKGAPEEVVPRCARIATGASDERELDPATRSQLTELVSRWAGEGLRLLAVADRTISEAPGPAVETLDRDAVEHDLTLLGIVAMEDPPRPEVADAVARCHSAGIRLVVVTGDHGMTARSIAGRVGIGGPAMPVVSGRELDAMTERELDDLLAGENEIVFARTSPEAKLRITDALQDLGHVVAMTGDGVNDAPALRRSDIGVAMGRSGTDVAREAATMVLTDDNFATIVAAVAAGRRVYDNVRKFIVYIFAHATPEVIPFLLYALSGGRIPLPLTVMQILAIDLGTETLPALALGREPAEPGIMARPPRRRAQNVIDGAMLARAWALLGGVSAVLVTGLFLATLAVGGWTPSPDDAAADHVWREATTMTFLGIVACQIGTAMAARSQRASLRQIGLLSNPLLLWGILFEIVFAAALVWVEPLQLVFGTAPPPTVLLAALLPLPLLVWGADEAWRWRLRRSDGQPPA</sequence>
<dbReference type="InterPro" id="IPR023298">
    <property type="entry name" value="ATPase_P-typ_TM_dom_sf"/>
</dbReference>
<feature type="transmembrane region" description="Helical" evidence="13">
    <location>
        <begin position="831"/>
        <end position="850"/>
    </location>
</feature>
<evidence type="ECO:0000256" key="1">
    <source>
        <dbReference type="ARBA" id="ARBA00004651"/>
    </source>
</evidence>
<dbReference type="AlphaFoldDB" id="A0A2A9EKM7"/>
<feature type="transmembrane region" description="Helical" evidence="13">
    <location>
        <begin position="108"/>
        <end position="126"/>
    </location>
</feature>
<keyword evidence="5 13" id="KW-0812">Transmembrane</keyword>
<dbReference type="PRINTS" id="PR00119">
    <property type="entry name" value="CATATPASE"/>
</dbReference>
<comment type="similarity">
    <text evidence="2">Belongs to the cation transport ATPase (P-type) (TC 3.A.3) family. Type IIA subfamily.</text>
</comment>
<dbReference type="InterPro" id="IPR023214">
    <property type="entry name" value="HAD_sf"/>
</dbReference>
<dbReference type="GO" id="GO:0005524">
    <property type="term" value="F:ATP binding"/>
    <property type="evidence" value="ECO:0007669"/>
    <property type="project" value="UniProtKB-KW"/>
</dbReference>
<dbReference type="InterPro" id="IPR004014">
    <property type="entry name" value="ATPase_P-typ_cation-transptr_N"/>
</dbReference>
<comment type="catalytic activity">
    <reaction evidence="12">
        <text>ATP + H2O = ADP + phosphate + H(+)</text>
        <dbReference type="Rhea" id="RHEA:13065"/>
        <dbReference type="ChEBI" id="CHEBI:15377"/>
        <dbReference type="ChEBI" id="CHEBI:15378"/>
        <dbReference type="ChEBI" id="CHEBI:30616"/>
        <dbReference type="ChEBI" id="CHEBI:43474"/>
        <dbReference type="ChEBI" id="CHEBI:456216"/>
    </reaction>
</comment>
<dbReference type="SMART" id="SM00831">
    <property type="entry name" value="Cation_ATPase_N"/>
    <property type="match status" value="1"/>
</dbReference>
<dbReference type="PRINTS" id="PR00121">
    <property type="entry name" value="NAKATPASE"/>
</dbReference>
<feature type="transmembrane region" description="Helical" evidence="13">
    <location>
        <begin position="781"/>
        <end position="811"/>
    </location>
</feature>
<dbReference type="SFLD" id="SFLDS00003">
    <property type="entry name" value="Haloacid_Dehalogenase"/>
    <property type="match status" value="1"/>
</dbReference>
<dbReference type="PANTHER" id="PTHR43294:SF21">
    <property type="entry name" value="CATION TRANSPORTING ATPASE"/>
    <property type="match status" value="1"/>
</dbReference>
<dbReference type="SUPFAM" id="SSF56784">
    <property type="entry name" value="HAD-like"/>
    <property type="match status" value="1"/>
</dbReference>
<dbReference type="Gene3D" id="1.20.1110.10">
    <property type="entry name" value="Calcium-transporting ATPase, transmembrane domain"/>
    <property type="match status" value="1"/>
</dbReference>
<dbReference type="Pfam" id="PF00122">
    <property type="entry name" value="E1-E2_ATPase"/>
    <property type="match status" value="1"/>
</dbReference>
<dbReference type="GO" id="GO:0016887">
    <property type="term" value="F:ATP hydrolysis activity"/>
    <property type="evidence" value="ECO:0007669"/>
    <property type="project" value="InterPro"/>
</dbReference>
<evidence type="ECO:0000256" key="12">
    <source>
        <dbReference type="ARBA" id="ARBA00049360"/>
    </source>
</evidence>
<evidence type="ECO:0000256" key="4">
    <source>
        <dbReference type="ARBA" id="ARBA00022553"/>
    </source>
</evidence>
<evidence type="ECO:0000256" key="3">
    <source>
        <dbReference type="ARBA" id="ARBA00022475"/>
    </source>
</evidence>
<dbReference type="PANTHER" id="PTHR43294">
    <property type="entry name" value="SODIUM/POTASSIUM-TRANSPORTING ATPASE SUBUNIT ALPHA"/>
    <property type="match status" value="1"/>
</dbReference>